<dbReference type="PANTHER" id="PTHR30146:SF109">
    <property type="entry name" value="HTH-TYPE TRANSCRIPTIONAL REGULATOR GALS"/>
    <property type="match status" value="1"/>
</dbReference>
<dbReference type="InterPro" id="IPR001761">
    <property type="entry name" value="Peripla_BP/Lac1_sug-bd_dom"/>
</dbReference>
<dbReference type="Pfam" id="PF00532">
    <property type="entry name" value="Peripla_BP_1"/>
    <property type="match status" value="1"/>
</dbReference>
<dbReference type="CDD" id="cd06267">
    <property type="entry name" value="PBP1_LacI_sugar_binding-like"/>
    <property type="match status" value="1"/>
</dbReference>
<evidence type="ECO:0000259" key="4">
    <source>
        <dbReference type="PROSITE" id="PS50932"/>
    </source>
</evidence>
<dbReference type="GO" id="GO:0000976">
    <property type="term" value="F:transcription cis-regulatory region binding"/>
    <property type="evidence" value="ECO:0007669"/>
    <property type="project" value="TreeGrafter"/>
</dbReference>
<dbReference type="EMBL" id="MUGW01000002">
    <property type="protein sequence ID" value="OXA96106.1"/>
    <property type="molecule type" value="Genomic_DNA"/>
</dbReference>
<sequence>MKPVTIKDLAKHLLLSYSTVSRALSDDKNIRKETRERVIEAAREFGYQPNTTAQNLRLGRSYSIGVIVPEMITPFASQVLEGIQEILGTKGYKVIIAQSDENPETEKKNLLMMEQFRVDGLIISLTHQTYNNEILLQLQHNGMQMVFYDRIPSNLDVTKVIVNDYAKSLLMVEHLISSGRKQIVHIQGPDHLHNAKERARGYSDALAKFQIQKKSDYIIKAGLTFEDGRQAAEELLRKKIPFDGVFAFTDTLAIGVMNYLREQNLKIPEDVAIASFSGTKLSTIVYPQLTTVEQPLNEMGRVAAELLLEKITDNTKPDKTIILSAELRFRASTKLSENPTIKDRTI</sequence>
<dbReference type="RefSeq" id="WP_089047904.1">
    <property type="nucleotide sequence ID" value="NZ_FXTV01000001.1"/>
</dbReference>
<organism evidence="5 6">
    <name type="scientific">Flavobacterium hercynium</name>
    <dbReference type="NCBI Taxonomy" id="387094"/>
    <lineage>
        <taxon>Bacteria</taxon>
        <taxon>Pseudomonadati</taxon>
        <taxon>Bacteroidota</taxon>
        <taxon>Flavobacteriia</taxon>
        <taxon>Flavobacteriales</taxon>
        <taxon>Flavobacteriaceae</taxon>
        <taxon>Flavobacterium</taxon>
    </lineage>
</organism>
<dbReference type="GO" id="GO:0016987">
    <property type="term" value="F:sigma factor activity"/>
    <property type="evidence" value="ECO:0007669"/>
    <property type="project" value="InterPro"/>
</dbReference>
<keyword evidence="1" id="KW-0805">Transcription regulation</keyword>
<feature type="domain" description="HTH lacI-type" evidence="4">
    <location>
        <begin position="4"/>
        <end position="58"/>
    </location>
</feature>
<dbReference type="CDD" id="cd01392">
    <property type="entry name" value="HTH_LacI"/>
    <property type="match status" value="1"/>
</dbReference>
<evidence type="ECO:0000256" key="1">
    <source>
        <dbReference type="ARBA" id="ARBA00023015"/>
    </source>
</evidence>
<proteinExistence type="predicted"/>
<dbReference type="PROSITE" id="PS00717">
    <property type="entry name" value="SIGMA54_1"/>
    <property type="match status" value="1"/>
</dbReference>
<dbReference type="InterPro" id="IPR010982">
    <property type="entry name" value="Lambda_DNA-bd_dom_sf"/>
</dbReference>
<name>A0A226HR45_9FLAO</name>
<evidence type="ECO:0000313" key="6">
    <source>
        <dbReference type="Proteomes" id="UP000198345"/>
    </source>
</evidence>
<accession>A0A226HR45</accession>
<evidence type="ECO:0000256" key="3">
    <source>
        <dbReference type="ARBA" id="ARBA00023163"/>
    </source>
</evidence>
<dbReference type="SUPFAM" id="SSF53822">
    <property type="entry name" value="Periplasmic binding protein-like I"/>
    <property type="match status" value="1"/>
</dbReference>
<protein>
    <submittedName>
        <fullName evidence="5">LacI family transcriptional regulator</fullName>
    </submittedName>
</protein>
<dbReference type="PROSITE" id="PS50932">
    <property type="entry name" value="HTH_LACI_2"/>
    <property type="match status" value="1"/>
</dbReference>
<keyword evidence="6" id="KW-1185">Reference proteome</keyword>
<dbReference type="Pfam" id="PF00356">
    <property type="entry name" value="LacI"/>
    <property type="match status" value="1"/>
</dbReference>
<evidence type="ECO:0000256" key="2">
    <source>
        <dbReference type="ARBA" id="ARBA00023125"/>
    </source>
</evidence>
<dbReference type="Gene3D" id="3.40.50.2300">
    <property type="match status" value="2"/>
</dbReference>
<dbReference type="OrthoDB" id="9768806at2"/>
<gene>
    <name evidence="5" type="ORF">B0A66_00565</name>
</gene>
<dbReference type="SMART" id="SM00354">
    <property type="entry name" value="HTH_LACI"/>
    <property type="match status" value="1"/>
</dbReference>
<dbReference type="GO" id="GO:0001216">
    <property type="term" value="F:DNA-binding transcription activator activity"/>
    <property type="evidence" value="ECO:0007669"/>
    <property type="project" value="InterPro"/>
</dbReference>
<dbReference type="InterPro" id="IPR000843">
    <property type="entry name" value="HTH_LacI"/>
</dbReference>
<dbReference type="InterPro" id="IPR028082">
    <property type="entry name" value="Peripla_BP_I"/>
</dbReference>
<dbReference type="Gene3D" id="1.10.260.40">
    <property type="entry name" value="lambda repressor-like DNA-binding domains"/>
    <property type="match status" value="1"/>
</dbReference>
<keyword evidence="3" id="KW-0804">Transcription</keyword>
<dbReference type="AlphaFoldDB" id="A0A226HR45"/>
<dbReference type="PANTHER" id="PTHR30146">
    <property type="entry name" value="LACI-RELATED TRANSCRIPTIONAL REPRESSOR"/>
    <property type="match status" value="1"/>
</dbReference>
<dbReference type="Proteomes" id="UP000198345">
    <property type="component" value="Unassembled WGS sequence"/>
</dbReference>
<comment type="caution">
    <text evidence="5">The sequence shown here is derived from an EMBL/GenBank/DDBJ whole genome shotgun (WGS) entry which is preliminary data.</text>
</comment>
<dbReference type="InterPro" id="IPR000394">
    <property type="entry name" value="RNA_pol_sigma_54"/>
</dbReference>
<dbReference type="SUPFAM" id="SSF47413">
    <property type="entry name" value="lambda repressor-like DNA-binding domains"/>
    <property type="match status" value="1"/>
</dbReference>
<reference evidence="5 6" key="1">
    <citation type="submission" date="2016-11" db="EMBL/GenBank/DDBJ databases">
        <title>Whole genomes of Flavobacteriaceae.</title>
        <authorList>
            <person name="Stine C."/>
            <person name="Li C."/>
            <person name="Tadesse D."/>
        </authorList>
    </citation>
    <scope>NUCLEOTIDE SEQUENCE [LARGE SCALE GENOMIC DNA]</scope>
    <source>
        <strain evidence="5 6">DSM 18292</strain>
    </source>
</reference>
<keyword evidence="2" id="KW-0238">DNA-binding</keyword>
<evidence type="ECO:0000313" key="5">
    <source>
        <dbReference type="EMBL" id="OXA96106.1"/>
    </source>
</evidence>